<dbReference type="SUPFAM" id="SSF51621">
    <property type="entry name" value="Phosphoenolpyruvate/pyruvate domain"/>
    <property type="match status" value="1"/>
</dbReference>
<dbReference type="InterPro" id="IPR015813">
    <property type="entry name" value="Pyrv/PenolPyrv_kinase-like_dom"/>
</dbReference>
<dbReference type="Pfam" id="PF13714">
    <property type="entry name" value="PEP_mutase"/>
    <property type="match status" value="1"/>
</dbReference>
<keyword evidence="2" id="KW-0808">Transferase</keyword>
<proteinExistence type="predicted"/>
<evidence type="ECO:0000313" key="3">
    <source>
        <dbReference type="Proteomes" id="UP001203852"/>
    </source>
</evidence>
<protein>
    <submittedName>
        <fullName evidence="2">Pyruvate/Phosphoenolpyruvate kinase-like domain-containing protein</fullName>
    </submittedName>
</protein>
<feature type="region of interest" description="Disordered" evidence="1">
    <location>
        <begin position="1"/>
        <end position="23"/>
    </location>
</feature>
<keyword evidence="3" id="KW-1185">Reference proteome</keyword>
<dbReference type="AlphaFoldDB" id="A0AAN6E1E7"/>
<dbReference type="EMBL" id="MU404352">
    <property type="protein sequence ID" value="KAI1615168.1"/>
    <property type="molecule type" value="Genomic_DNA"/>
</dbReference>
<keyword evidence="2" id="KW-0418">Kinase</keyword>
<evidence type="ECO:0000256" key="1">
    <source>
        <dbReference type="SAM" id="MobiDB-lite"/>
    </source>
</evidence>
<dbReference type="Proteomes" id="UP001203852">
    <property type="component" value="Unassembled WGS sequence"/>
</dbReference>
<gene>
    <name evidence="2" type="ORF">EDD36DRAFT_485463</name>
</gene>
<evidence type="ECO:0000313" key="2">
    <source>
        <dbReference type="EMBL" id="KAI1615168.1"/>
    </source>
</evidence>
<name>A0AAN6E1E7_9EURO</name>
<reference evidence="2" key="1">
    <citation type="journal article" date="2022" name="bioRxiv">
        <title>Deciphering the potential niche of two novel black yeast fungi from a biological soil crust based on their genomes, phenotypes, and melanin regulation.</title>
        <authorList>
            <consortium name="DOE Joint Genome Institute"/>
            <person name="Carr E.C."/>
            <person name="Barton Q."/>
            <person name="Grambo S."/>
            <person name="Sullivan M."/>
            <person name="Renfro C.M."/>
            <person name="Kuo A."/>
            <person name="Pangilinan J."/>
            <person name="Lipzen A."/>
            <person name="Keymanesh K."/>
            <person name="Savage E."/>
            <person name="Barry K."/>
            <person name="Grigoriev I.V."/>
            <person name="Riekhof W.R."/>
            <person name="Harris S.S."/>
        </authorList>
    </citation>
    <scope>NUCLEOTIDE SEQUENCE</scope>
    <source>
        <strain evidence="2">JF 03-4F</strain>
    </source>
</reference>
<dbReference type="InterPro" id="IPR039556">
    <property type="entry name" value="ICL/PEPM"/>
</dbReference>
<dbReference type="InterPro" id="IPR040442">
    <property type="entry name" value="Pyrv_kinase-like_dom_sf"/>
</dbReference>
<dbReference type="CDD" id="cd00377">
    <property type="entry name" value="ICL_PEPM"/>
    <property type="match status" value="1"/>
</dbReference>
<accession>A0AAN6E1E7</accession>
<dbReference type="Gene3D" id="3.20.20.60">
    <property type="entry name" value="Phosphoenolpyruvate-binding domains"/>
    <property type="match status" value="1"/>
</dbReference>
<keyword evidence="2" id="KW-0670">Pyruvate</keyword>
<dbReference type="PANTHER" id="PTHR42905:SF13">
    <property type="entry name" value="CARBOXYVINYL-CARBOXYPHOSPHONATE PHOSPHORYLMUTASE-RELATED"/>
    <property type="match status" value="1"/>
</dbReference>
<comment type="caution">
    <text evidence="2">The sequence shown here is derived from an EMBL/GenBank/DDBJ whole genome shotgun (WGS) entry which is preliminary data.</text>
</comment>
<dbReference type="PANTHER" id="PTHR42905">
    <property type="entry name" value="PHOSPHOENOLPYRUVATE CARBOXYLASE"/>
    <property type="match status" value="1"/>
</dbReference>
<sequence length="346" mass="37943">MSSSIVNSKPYPFQFEPENGNNTTNETYQANVQNVRGGRPSPQASRLRTMMLEAWKQPNKIVAMACSFDALSSKLAEQAGFPVVFLSGFPVAGSLGLPDTGYIAFGEMSQKVAETARQVQCPILVDGDTGYGGPMNVKRAVYGFALAGAAGVMIEDQTWPKRCGHTQGKAVVPEDEAYARMQAAVDARNEGMDIWILGRTDSFIHGYDEALKRARRYIEIGVDAVFVEAVPDRATMERFARDLDFPMMANIIPGGRTESVSAASLAEMGYSAVVYPFTILAAAIQGIRESLEELKESFTSDTIPRTLPASDVMEAVGFPQYYQEEERYAYSGMLNGTKGYQWEHKV</sequence>
<dbReference type="GO" id="GO:0016301">
    <property type="term" value="F:kinase activity"/>
    <property type="evidence" value="ECO:0007669"/>
    <property type="project" value="UniProtKB-KW"/>
</dbReference>
<organism evidence="2 3">
    <name type="scientific">Exophiala viscosa</name>
    <dbReference type="NCBI Taxonomy" id="2486360"/>
    <lineage>
        <taxon>Eukaryota</taxon>
        <taxon>Fungi</taxon>
        <taxon>Dikarya</taxon>
        <taxon>Ascomycota</taxon>
        <taxon>Pezizomycotina</taxon>
        <taxon>Eurotiomycetes</taxon>
        <taxon>Chaetothyriomycetidae</taxon>
        <taxon>Chaetothyriales</taxon>
        <taxon>Herpotrichiellaceae</taxon>
        <taxon>Exophiala</taxon>
    </lineage>
</organism>